<comment type="subcellular location">
    <subcellularLocation>
        <location evidence="1">Membrane</location>
        <topology evidence="1">Multi-pass membrane protein</topology>
    </subcellularLocation>
</comment>
<evidence type="ECO:0000256" key="2">
    <source>
        <dbReference type="ARBA" id="ARBA00004914"/>
    </source>
</evidence>
<reference evidence="11 12" key="1">
    <citation type="journal article" date="2023" name="Plants (Basel)">
        <title>Bridging the Gap: Combining Genomics and Transcriptomics Approaches to Understand Stylosanthes scabra, an Orphan Legume from the Brazilian Caatinga.</title>
        <authorList>
            <person name="Ferreira-Neto J.R.C."/>
            <person name="da Silva M.D."/>
            <person name="Binneck E."/>
            <person name="de Melo N.F."/>
            <person name="da Silva R.H."/>
            <person name="de Melo A.L.T.M."/>
            <person name="Pandolfi V."/>
            <person name="Bustamante F.O."/>
            <person name="Brasileiro-Vidal A.C."/>
            <person name="Benko-Iseppon A.M."/>
        </authorList>
    </citation>
    <scope>NUCLEOTIDE SEQUENCE [LARGE SCALE GENOMIC DNA]</scope>
    <source>
        <tissue evidence="11">Leaves</tissue>
    </source>
</reference>
<comment type="caution">
    <text evidence="11">The sequence shown here is derived from an EMBL/GenBank/DDBJ whole genome shotgun (WGS) entry which is preliminary data.</text>
</comment>
<dbReference type="Pfam" id="PF13347">
    <property type="entry name" value="MFS_2"/>
    <property type="match status" value="1"/>
</dbReference>
<accession>A0ABU6QKE3</accession>
<evidence type="ECO:0000256" key="8">
    <source>
        <dbReference type="ARBA" id="ARBA00022989"/>
    </source>
</evidence>
<feature type="transmembrane region" description="Helical" evidence="10">
    <location>
        <begin position="105"/>
        <end position="124"/>
    </location>
</feature>
<evidence type="ECO:0000256" key="10">
    <source>
        <dbReference type="SAM" id="Phobius"/>
    </source>
</evidence>
<proteinExistence type="inferred from homology"/>
<evidence type="ECO:0000256" key="1">
    <source>
        <dbReference type="ARBA" id="ARBA00004141"/>
    </source>
</evidence>
<keyword evidence="12" id="KW-1185">Reference proteome</keyword>
<keyword evidence="8 10" id="KW-1133">Transmembrane helix</keyword>
<dbReference type="InterPro" id="IPR036259">
    <property type="entry name" value="MFS_trans_sf"/>
</dbReference>
<comment type="similarity">
    <text evidence="3">Belongs to the glycoside-pentoside-hexuronide (GPH) cation symporter transporter (TC 2.A.2.4) family.</text>
</comment>
<feature type="transmembrane region" description="Helical" evidence="10">
    <location>
        <begin position="36"/>
        <end position="57"/>
    </location>
</feature>
<keyword evidence="7" id="KW-0769">Symport</keyword>
<name>A0ABU6QKE3_9FABA</name>
<sequence length="257" mass="28474">MQPMPICASPPRTNPPLEMQAEEAPPMMKPAPVHNIMVVAMMAAGIQFGWALQLIVLTPYVQMLGTPHIWVSFIWLCGPIFGIFVQPLVGYYSDRCTSCFGRRRPFIAAGALAVAFAGFLISFSADISHLLGDDVEAIGEEHKIRPRTISVFVLGFWIIDFANNMLQGPCRACEQASNTVVVVLSKEVGISETGLSPPAFPGNFIVNKILSKETGFKWDLIMPHPICLGNYYNSKTHRNLLCIEKYPRFCNKLVSEL</sequence>
<evidence type="ECO:0000256" key="7">
    <source>
        <dbReference type="ARBA" id="ARBA00022847"/>
    </source>
</evidence>
<feature type="transmembrane region" description="Helical" evidence="10">
    <location>
        <begin position="69"/>
        <end position="93"/>
    </location>
</feature>
<keyword evidence="6 10" id="KW-0812">Transmembrane</keyword>
<dbReference type="PANTHER" id="PTHR19432">
    <property type="entry name" value="SUGAR TRANSPORTER"/>
    <property type="match status" value="1"/>
</dbReference>
<evidence type="ECO:0000256" key="4">
    <source>
        <dbReference type="ARBA" id="ARBA00022448"/>
    </source>
</evidence>
<evidence type="ECO:0000313" key="12">
    <source>
        <dbReference type="Proteomes" id="UP001341840"/>
    </source>
</evidence>
<evidence type="ECO:0000313" key="11">
    <source>
        <dbReference type="EMBL" id="MED6112343.1"/>
    </source>
</evidence>
<keyword evidence="5" id="KW-0762">Sugar transport</keyword>
<dbReference type="SUPFAM" id="SSF103473">
    <property type="entry name" value="MFS general substrate transporter"/>
    <property type="match status" value="1"/>
</dbReference>
<dbReference type="Proteomes" id="UP001341840">
    <property type="component" value="Unassembled WGS sequence"/>
</dbReference>
<evidence type="ECO:0000256" key="5">
    <source>
        <dbReference type="ARBA" id="ARBA00022597"/>
    </source>
</evidence>
<organism evidence="11 12">
    <name type="scientific">Stylosanthes scabra</name>
    <dbReference type="NCBI Taxonomy" id="79078"/>
    <lineage>
        <taxon>Eukaryota</taxon>
        <taxon>Viridiplantae</taxon>
        <taxon>Streptophyta</taxon>
        <taxon>Embryophyta</taxon>
        <taxon>Tracheophyta</taxon>
        <taxon>Spermatophyta</taxon>
        <taxon>Magnoliopsida</taxon>
        <taxon>eudicotyledons</taxon>
        <taxon>Gunneridae</taxon>
        <taxon>Pentapetalae</taxon>
        <taxon>rosids</taxon>
        <taxon>fabids</taxon>
        <taxon>Fabales</taxon>
        <taxon>Fabaceae</taxon>
        <taxon>Papilionoideae</taxon>
        <taxon>50 kb inversion clade</taxon>
        <taxon>dalbergioids sensu lato</taxon>
        <taxon>Dalbergieae</taxon>
        <taxon>Pterocarpus clade</taxon>
        <taxon>Stylosanthes</taxon>
    </lineage>
</organism>
<evidence type="ECO:0000256" key="6">
    <source>
        <dbReference type="ARBA" id="ARBA00022692"/>
    </source>
</evidence>
<comment type="pathway">
    <text evidence="2">Glycan biosynthesis; sucrose metabolism.</text>
</comment>
<evidence type="ECO:0000256" key="3">
    <source>
        <dbReference type="ARBA" id="ARBA00007134"/>
    </source>
</evidence>
<keyword evidence="4" id="KW-0813">Transport</keyword>
<dbReference type="EMBL" id="JASCZI010000543">
    <property type="protein sequence ID" value="MED6112343.1"/>
    <property type="molecule type" value="Genomic_DNA"/>
</dbReference>
<dbReference type="Gene3D" id="1.20.1250.20">
    <property type="entry name" value="MFS general substrate transporter like domains"/>
    <property type="match status" value="1"/>
</dbReference>
<protein>
    <submittedName>
        <fullName evidence="11">General substrate transporter</fullName>
    </submittedName>
</protein>
<gene>
    <name evidence="11" type="primary">SUT1_7</name>
    <name evidence="11" type="ORF">PIB30_060814</name>
</gene>
<dbReference type="PANTHER" id="PTHR19432:SF70">
    <property type="entry name" value="SUCROSE TRANSPORT PROTEIN SUC1-RELATED"/>
    <property type="match status" value="1"/>
</dbReference>
<evidence type="ECO:0000256" key="9">
    <source>
        <dbReference type="ARBA" id="ARBA00023136"/>
    </source>
</evidence>
<keyword evidence="9 10" id="KW-0472">Membrane</keyword>